<keyword evidence="3" id="KW-1185">Reference proteome</keyword>
<accession>A0A1U7J9B6</accession>
<keyword evidence="1" id="KW-0472">Membrane</keyword>
<evidence type="ECO:0000313" key="3">
    <source>
        <dbReference type="Proteomes" id="UP000185557"/>
    </source>
</evidence>
<name>A0A1U7J9B6_9CYAN</name>
<comment type="caution">
    <text evidence="2">The sequence shown here is derived from an EMBL/GenBank/DDBJ whole genome shotgun (WGS) entry which is preliminary data.</text>
</comment>
<evidence type="ECO:0000313" key="2">
    <source>
        <dbReference type="EMBL" id="OKH50045.1"/>
    </source>
</evidence>
<keyword evidence="1" id="KW-1133">Transmembrane helix</keyword>
<evidence type="ECO:0008006" key="4">
    <source>
        <dbReference type="Google" id="ProtNLM"/>
    </source>
</evidence>
<evidence type="ECO:0000256" key="1">
    <source>
        <dbReference type="SAM" id="Phobius"/>
    </source>
</evidence>
<dbReference type="AlphaFoldDB" id="A0A1U7J9B6"/>
<reference evidence="2 3" key="1">
    <citation type="submission" date="2016-11" db="EMBL/GenBank/DDBJ databases">
        <title>Draft Genome Sequences of Nine Cyanobacterial Strains from Diverse Habitats.</title>
        <authorList>
            <person name="Zhu T."/>
            <person name="Hou S."/>
            <person name="Lu X."/>
            <person name="Hess W.R."/>
        </authorList>
    </citation>
    <scope>NUCLEOTIDE SEQUENCE [LARGE SCALE GENOMIC DNA]</scope>
    <source>
        <strain evidence="2 3">NIES-30</strain>
    </source>
</reference>
<dbReference type="OrthoDB" id="530614at2"/>
<protein>
    <recommendedName>
        <fullName evidence="4">DZANK-type domain-containing protein</fullName>
    </recommendedName>
</protein>
<organism evidence="2 3">
    <name type="scientific">Phormidium tenue NIES-30</name>
    <dbReference type="NCBI Taxonomy" id="549789"/>
    <lineage>
        <taxon>Bacteria</taxon>
        <taxon>Bacillati</taxon>
        <taxon>Cyanobacteriota</taxon>
        <taxon>Cyanophyceae</taxon>
        <taxon>Oscillatoriophycideae</taxon>
        <taxon>Oscillatoriales</taxon>
        <taxon>Oscillatoriaceae</taxon>
        <taxon>Phormidium</taxon>
    </lineage>
</organism>
<proteinExistence type="predicted"/>
<gene>
    <name evidence="2" type="ORF">NIES30_04890</name>
</gene>
<keyword evidence="1" id="KW-0812">Transmembrane</keyword>
<dbReference type="EMBL" id="MRCG01000002">
    <property type="protein sequence ID" value="OKH50045.1"/>
    <property type="molecule type" value="Genomic_DNA"/>
</dbReference>
<dbReference type="RefSeq" id="WP_073607285.1">
    <property type="nucleotide sequence ID" value="NZ_MRCG01000002.1"/>
</dbReference>
<sequence length="117" mass="12894">MLSCPRCQAPIEPTTIQCPRCHLTLKAHGHPGMTLHRTQGDEALCTTCLYDADDTCNFPQRPQATTCTLYRSVKPAEDLALPAPAFGQQIKFWLRNHPGLMALGGLLLLSLLLVIVR</sequence>
<dbReference type="STRING" id="549789.NIES30_04890"/>
<feature type="transmembrane region" description="Helical" evidence="1">
    <location>
        <begin position="99"/>
        <end position="116"/>
    </location>
</feature>
<dbReference type="Proteomes" id="UP000185557">
    <property type="component" value="Unassembled WGS sequence"/>
</dbReference>